<evidence type="ECO:0000259" key="3">
    <source>
        <dbReference type="PROSITE" id="PS51857"/>
    </source>
</evidence>
<keyword evidence="5" id="KW-1185">Reference proteome</keyword>
<reference evidence="4" key="1">
    <citation type="submission" date="2021-01" db="EMBL/GenBank/DDBJ databases">
        <title>Whole genome shotgun sequence of Planotetraspora thailandica NBRC 104271.</title>
        <authorList>
            <person name="Komaki H."/>
            <person name="Tamura T."/>
        </authorList>
    </citation>
    <scope>NUCLEOTIDE SEQUENCE</scope>
    <source>
        <strain evidence="4">NBRC 104271</strain>
    </source>
</reference>
<dbReference type="InterPro" id="IPR011129">
    <property type="entry name" value="CSD"/>
</dbReference>
<feature type="domain" description="CSD" evidence="3">
    <location>
        <begin position="35"/>
        <end position="98"/>
    </location>
</feature>
<proteinExistence type="predicted"/>
<dbReference type="Pfam" id="PF00313">
    <property type="entry name" value="CSD"/>
    <property type="match status" value="1"/>
</dbReference>
<protein>
    <submittedName>
        <fullName evidence="4">Cold-shock protein</fullName>
    </submittedName>
</protein>
<dbReference type="InterPro" id="IPR019844">
    <property type="entry name" value="CSD_CS"/>
</dbReference>
<evidence type="ECO:0000256" key="1">
    <source>
        <dbReference type="RuleBase" id="RU000408"/>
    </source>
</evidence>
<name>A0A8J4DDD3_9ACTN</name>
<dbReference type="SMART" id="SM00357">
    <property type="entry name" value="CSP"/>
    <property type="match status" value="1"/>
</dbReference>
<dbReference type="InterPro" id="IPR050181">
    <property type="entry name" value="Cold_shock_domain"/>
</dbReference>
<comment type="subcellular location">
    <subcellularLocation>
        <location evidence="1">Cytoplasm</location>
    </subcellularLocation>
</comment>
<dbReference type="AlphaFoldDB" id="A0A8J4DDD3"/>
<dbReference type="PANTHER" id="PTHR11544">
    <property type="entry name" value="COLD SHOCK DOMAIN CONTAINING PROTEINS"/>
    <property type="match status" value="1"/>
</dbReference>
<gene>
    <name evidence="4" type="ORF">Pth03_68720</name>
</gene>
<evidence type="ECO:0000313" key="5">
    <source>
        <dbReference type="Proteomes" id="UP000605992"/>
    </source>
</evidence>
<sequence>MMCRLTSQTGGPQGPSQGITYMQSLNDSLNEVTPVPSGKVKWYDADKGFGFLTRDDGGEVFVHSSALPKGAEALKPGQRVEFGVAEGRRGQQALSVRVLEQPPTLAKTARPKGKRKNPDEMVVIVEDLIKLLDDVSNSYQRGKHPDAVHAKKVATVLRAVADDLDA</sequence>
<comment type="caution">
    <text evidence="4">The sequence shown here is derived from an EMBL/GenBank/DDBJ whole genome shotgun (WGS) entry which is preliminary data.</text>
</comment>
<dbReference type="PRINTS" id="PR00050">
    <property type="entry name" value="COLDSHOCK"/>
</dbReference>
<organism evidence="4 5">
    <name type="scientific">Planotetraspora thailandica</name>
    <dbReference type="NCBI Taxonomy" id="487172"/>
    <lineage>
        <taxon>Bacteria</taxon>
        <taxon>Bacillati</taxon>
        <taxon>Actinomycetota</taxon>
        <taxon>Actinomycetes</taxon>
        <taxon>Streptosporangiales</taxon>
        <taxon>Streptosporangiaceae</taxon>
        <taxon>Planotetraspora</taxon>
    </lineage>
</organism>
<accession>A0A8J4DDD3</accession>
<dbReference type="EMBL" id="BOOR01000065">
    <property type="protein sequence ID" value="GII58483.1"/>
    <property type="molecule type" value="Genomic_DNA"/>
</dbReference>
<evidence type="ECO:0000313" key="4">
    <source>
        <dbReference type="EMBL" id="GII58483.1"/>
    </source>
</evidence>
<dbReference type="SUPFAM" id="SSF50249">
    <property type="entry name" value="Nucleic acid-binding proteins"/>
    <property type="match status" value="1"/>
</dbReference>
<dbReference type="PROSITE" id="PS51857">
    <property type="entry name" value="CSD_2"/>
    <property type="match status" value="1"/>
</dbReference>
<feature type="region of interest" description="Disordered" evidence="2">
    <location>
        <begin position="1"/>
        <end position="21"/>
    </location>
</feature>
<dbReference type="GO" id="GO:0003676">
    <property type="term" value="F:nucleic acid binding"/>
    <property type="evidence" value="ECO:0007669"/>
    <property type="project" value="InterPro"/>
</dbReference>
<feature type="compositionally biased region" description="Low complexity" evidence="2">
    <location>
        <begin position="1"/>
        <end position="18"/>
    </location>
</feature>
<dbReference type="InterPro" id="IPR002059">
    <property type="entry name" value="CSP_DNA-bd"/>
</dbReference>
<dbReference type="PROSITE" id="PS00352">
    <property type="entry name" value="CSD_1"/>
    <property type="match status" value="1"/>
</dbReference>
<dbReference type="Gene3D" id="2.40.50.140">
    <property type="entry name" value="Nucleic acid-binding proteins"/>
    <property type="match status" value="1"/>
</dbReference>
<dbReference type="Proteomes" id="UP000605992">
    <property type="component" value="Unassembled WGS sequence"/>
</dbReference>
<dbReference type="InterPro" id="IPR012340">
    <property type="entry name" value="NA-bd_OB-fold"/>
</dbReference>
<evidence type="ECO:0000256" key="2">
    <source>
        <dbReference type="SAM" id="MobiDB-lite"/>
    </source>
</evidence>
<dbReference type="GO" id="GO:0005737">
    <property type="term" value="C:cytoplasm"/>
    <property type="evidence" value="ECO:0007669"/>
    <property type="project" value="UniProtKB-SubCell"/>
</dbReference>
<dbReference type="CDD" id="cd04458">
    <property type="entry name" value="CSP_CDS"/>
    <property type="match status" value="1"/>
</dbReference>